<gene>
    <name evidence="1" type="primary">BnaCnng03630D</name>
    <name evidence="1" type="ORF">GSBRNA2T00032390001</name>
</gene>
<protein>
    <submittedName>
        <fullName evidence="1">BnaCnng03630D protein</fullName>
    </submittedName>
</protein>
<name>A0A078FBU9_BRANA</name>
<accession>A0A078FBU9</accession>
<dbReference type="PaxDb" id="3708-A0A078FBU9"/>
<sequence>MENMKLRRAKKADQDICAIKIPYLTN</sequence>
<keyword evidence="2" id="KW-1185">Reference proteome</keyword>
<evidence type="ECO:0000313" key="1">
    <source>
        <dbReference type="EMBL" id="CDY10462.1"/>
    </source>
</evidence>
<proteinExistence type="predicted"/>
<evidence type="ECO:0000313" key="2">
    <source>
        <dbReference type="Proteomes" id="UP000028999"/>
    </source>
</evidence>
<dbReference type="Gramene" id="CDY10462">
    <property type="protein sequence ID" value="CDY10462"/>
    <property type="gene ID" value="GSBRNA2T00032390001"/>
</dbReference>
<organism evidence="1 2">
    <name type="scientific">Brassica napus</name>
    <name type="common">Rape</name>
    <dbReference type="NCBI Taxonomy" id="3708"/>
    <lineage>
        <taxon>Eukaryota</taxon>
        <taxon>Viridiplantae</taxon>
        <taxon>Streptophyta</taxon>
        <taxon>Embryophyta</taxon>
        <taxon>Tracheophyta</taxon>
        <taxon>Spermatophyta</taxon>
        <taxon>Magnoliopsida</taxon>
        <taxon>eudicotyledons</taxon>
        <taxon>Gunneridae</taxon>
        <taxon>Pentapetalae</taxon>
        <taxon>rosids</taxon>
        <taxon>malvids</taxon>
        <taxon>Brassicales</taxon>
        <taxon>Brassicaceae</taxon>
        <taxon>Brassiceae</taxon>
        <taxon>Brassica</taxon>
    </lineage>
</organism>
<dbReference type="AlphaFoldDB" id="A0A078FBU9"/>
<dbReference type="EMBL" id="LK032003">
    <property type="protein sequence ID" value="CDY10462.1"/>
    <property type="molecule type" value="Genomic_DNA"/>
</dbReference>
<reference evidence="1 2" key="1">
    <citation type="journal article" date="2014" name="Science">
        <title>Plant genetics. Early allopolyploid evolution in the post-Neolithic Brassica napus oilseed genome.</title>
        <authorList>
            <person name="Chalhoub B."/>
            <person name="Denoeud F."/>
            <person name="Liu S."/>
            <person name="Parkin I.A."/>
            <person name="Tang H."/>
            <person name="Wang X."/>
            <person name="Chiquet J."/>
            <person name="Belcram H."/>
            <person name="Tong C."/>
            <person name="Samans B."/>
            <person name="Correa M."/>
            <person name="Da Silva C."/>
            <person name="Just J."/>
            <person name="Falentin C."/>
            <person name="Koh C.S."/>
            <person name="Le Clainche I."/>
            <person name="Bernard M."/>
            <person name="Bento P."/>
            <person name="Noel B."/>
            <person name="Labadie K."/>
            <person name="Alberti A."/>
            <person name="Charles M."/>
            <person name="Arnaud D."/>
            <person name="Guo H."/>
            <person name="Daviaud C."/>
            <person name="Alamery S."/>
            <person name="Jabbari K."/>
            <person name="Zhao M."/>
            <person name="Edger P.P."/>
            <person name="Chelaifa H."/>
            <person name="Tack D."/>
            <person name="Lassalle G."/>
            <person name="Mestiri I."/>
            <person name="Schnel N."/>
            <person name="Le Paslier M.C."/>
            <person name="Fan G."/>
            <person name="Renault V."/>
            <person name="Bayer P.E."/>
            <person name="Golicz A.A."/>
            <person name="Manoli S."/>
            <person name="Lee T.H."/>
            <person name="Thi V.H."/>
            <person name="Chalabi S."/>
            <person name="Hu Q."/>
            <person name="Fan C."/>
            <person name="Tollenaere R."/>
            <person name="Lu Y."/>
            <person name="Battail C."/>
            <person name="Shen J."/>
            <person name="Sidebottom C.H."/>
            <person name="Wang X."/>
            <person name="Canaguier A."/>
            <person name="Chauveau A."/>
            <person name="Berard A."/>
            <person name="Deniot G."/>
            <person name="Guan M."/>
            <person name="Liu Z."/>
            <person name="Sun F."/>
            <person name="Lim Y.P."/>
            <person name="Lyons E."/>
            <person name="Town C.D."/>
            <person name="Bancroft I."/>
            <person name="Wang X."/>
            <person name="Meng J."/>
            <person name="Ma J."/>
            <person name="Pires J.C."/>
            <person name="King G.J."/>
            <person name="Brunel D."/>
            <person name="Delourme R."/>
            <person name="Renard M."/>
            <person name="Aury J.M."/>
            <person name="Adams K.L."/>
            <person name="Batley J."/>
            <person name="Snowdon R.J."/>
            <person name="Tost J."/>
            <person name="Edwards D."/>
            <person name="Zhou Y."/>
            <person name="Hua W."/>
            <person name="Sharpe A.G."/>
            <person name="Paterson A.H."/>
            <person name="Guan C."/>
            <person name="Wincker P."/>
        </authorList>
    </citation>
    <scope>NUCLEOTIDE SEQUENCE [LARGE SCALE GENOMIC DNA]</scope>
    <source>
        <strain evidence="2">cv. Darmor-bzh</strain>
    </source>
</reference>
<dbReference type="Proteomes" id="UP000028999">
    <property type="component" value="Unassembled WGS sequence"/>
</dbReference>